<protein>
    <recommendedName>
        <fullName evidence="4">DUF3313 domain-containing protein</fullName>
    </recommendedName>
</protein>
<dbReference type="InterPro" id="IPR021747">
    <property type="entry name" value="DUF3313"/>
</dbReference>
<sequence length="221" mass="23204">MNRIVTGIGLAGLLASTPALAQTNDNAPEALSSAPELKHDKKESWTYIKPGLNLAGVTAMQIEPTAVYRGADAQFHDVSEADREKYAVIMTEALQEQMGKSFQLITRPAANAIRLKLTLIGASKTTGGLATVSSVLPIGLLTNAVKSAAGKKGTFTGSALIAVEIFDSTTNELLAAAVRREVADALDISATISTTETVKSIASAFAISLHNRLLEAKSRKP</sequence>
<keyword evidence="1" id="KW-0732">Signal</keyword>
<evidence type="ECO:0008006" key="4">
    <source>
        <dbReference type="Google" id="ProtNLM"/>
    </source>
</evidence>
<organism evidence="2 3">
    <name type="scientific">Novosphingobium panipatense</name>
    <dbReference type="NCBI Taxonomy" id="428991"/>
    <lineage>
        <taxon>Bacteria</taxon>
        <taxon>Pseudomonadati</taxon>
        <taxon>Pseudomonadota</taxon>
        <taxon>Alphaproteobacteria</taxon>
        <taxon>Sphingomonadales</taxon>
        <taxon>Sphingomonadaceae</taxon>
        <taxon>Novosphingobium</taxon>
    </lineage>
</organism>
<feature type="chain" id="PRO_5046485433" description="DUF3313 domain-containing protein" evidence="1">
    <location>
        <begin position="22"/>
        <end position="221"/>
    </location>
</feature>
<proteinExistence type="predicted"/>
<dbReference type="EMBL" id="FXUI01000001">
    <property type="protein sequence ID" value="SMP54614.1"/>
    <property type="molecule type" value="Genomic_DNA"/>
</dbReference>
<feature type="signal peptide" evidence="1">
    <location>
        <begin position="1"/>
        <end position="21"/>
    </location>
</feature>
<evidence type="ECO:0000313" key="3">
    <source>
        <dbReference type="Proteomes" id="UP001157910"/>
    </source>
</evidence>
<evidence type="ECO:0000313" key="2">
    <source>
        <dbReference type="EMBL" id="SMP54614.1"/>
    </source>
</evidence>
<accession>A0ABY1Q1Y9</accession>
<dbReference type="RefSeq" id="WP_283405097.1">
    <property type="nucleotide sequence ID" value="NZ_FXUI01000001.1"/>
</dbReference>
<comment type="caution">
    <text evidence="2">The sequence shown here is derived from an EMBL/GenBank/DDBJ whole genome shotgun (WGS) entry which is preliminary data.</text>
</comment>
<keyword evidence="3" id="KW-1185">Reference proteome</keyword>
<reference evidence="2 3" key="1">
    <citation type="submission" date="2017-05" db="EMBL/GenBank/DDBJ databases">
        <authorList>
            <person name="Varghese N."/>
            <person name="Submissions S."/>
        </authorList>
    </citation>
    <scope>NUCLEOTIDE SEQUENCE [LARGE SCALE GENOMIC DNA]</scope>
    <source>
        <strain evidence="2 3">SM16</strain>
    </source>
</reference>
<dbReference type="Pfam" id="PF11769">
    <property type="entry name" value="DUF3313"/>
    <property type="match status" value="1"/>
</dbReference>
<dbReference type="Proteomes" id="UP001157910">
    <property type="component" value="Unassembled WGS sequence"/>
</dbReference>
<evidence type="ECO:0000256" key="1">
    <source>
        <dbReference type="SAM" id="SignalP"/>
    </source>
</evidence>
<name>A0ABY1Q1Y9_9SPHN</name>
<gene>
    <name evidence="2" type="ORF">SAMN06296065_101578</name>
</gene>